<feature type="domain" description="Serpin" evidence="7">
    <location>
        <begin position="2"/>
        <end position="320"/>
    </location>
</feature>
<evidence type="ECO:0000256" key="1">
    <source>
        <dbReference type="ARBA" id="ARBA00009500"/>
    </source>
</evidence>
<evidence type="ECO:0000259" key="7">
    <source>
        <dbReference type="SMART" id="SM00093"/>
    </source>
</evidence>
<evidence type="ECO:0000313" key="8">
    <source>
        <dbReference type="EMBL" id="RWS28370.1"/>
    </source>
</evidence>
<dbReference type="PANTHER" id="PTHR11461:SF211">
    <property type="entry name" value="GH10112P-RELATED"/>
    <property type="match status" value="1"/>
</dbReference>
<dbReference type="InterPro" id="IPR036186">
    <property type="entry name" value="Serpin_sf"/>
</dbReference>
<evidence type="ECO:0000256" key="6">
    <source>
        <dbReference type="SAM" id="Phobius"/>
    </source>
</evidence>
<dbReference type="GO" id="GO:0005615">
    <property type="term" value="C:extracellular space"/>
    <property type="evidence" value="ECO:0007669"/>
    <property type="project" value="InterPro"/>
</dbReference>
<dbReference type="SUPFAM" id="SSF56574">
    <property type="entry name" value="Serpins"/>
    <property type="match status" value="2"/>
</dbReference>
<dbReference type="PANTHER" id="PTHR11461">
    <property type="entry name" value="SERINE PROTEASE INHIBITOR, SERPIN"/>
    <property type="match status" value="1"/>
</dbReference>
<keyword evidence="6" id="KW-0812">Transmembrane</keyword>
<dbReference type="AlphaFoldDB" id="A0A443SLG9"/>
<dbReference type="STRING" id="299467.A0A443SLG9"/>
<dbReference type="EMBL" id="NCKV01001423">
    <property type="protein sequence ID" value="RWS28370.1"/>
    <property type="molecule type" value="Genomic_DNA"/>
</dbReference>
<sequence>MHLILNDQNEPFIFFSPIGIQTAFTIVLLGAKARTEDELFTGLGYKAADFDANNNTEIHEAFALFRSLRTNPKDFKLKLANRILINKGFELLEKYTNNVIKYYGSNVSEVDFTNANLTEEVNNWVSNETESAIPQLLTQPPDQDTKMIILNAVYFKGNWKQQFKRSQTKPGLFYMKNNVTAKVPFMHNFGKYRIAQRNLYILLEMKYIGNISMFVVVPNDKNGLYQTTEEFKYNEYVQAIDSLKEVDVDLKLPKFTLNKEYSLKNHLDQLAITDLFSTSADLTGMANKDKLCTTQAIHKTFVDVNEEVHMHLGLAKANNKFAIDMLKIINDGIYPFICFSPIGIQTQLSSLLLDAKLKTGYELFSGLMYKFAEFDDNNLTNVREAFSLFRSTLNEQTKNSKDFALKIATRLLVSKSLRVNQTYKESVSKYFGTSVSEADFTGDEKQRSKIVEDENNWVKQVTNAIIETLLPGLFNETTTMDIMNAVYFQDKWRQPFKPSNTKPDLFHVKKNINTTVPFMSNAGKYKISKHHLFTLIEIKYASDVSFCVMLPNDKNGLDSLIYELNYEIFLHALKSLNESDIFLKLPKFTLNKLWSLEKFVDSLGIRDIFEDSADFSDMVENKEAKGVYITEALHKAVLQMLVN</sequence>
<comment type="similarity">
    <text evidence="1 5">Belongs to the serpin family.</text>
</comment>
<evidence type="ECO:0000313" key="9">
    <source>
        <dbReference type="Proteomes" id="UP000288716"/>
    </source>
</evidence>
<keyword evidence="6" id="KW-0472">Membrane</keyword>
<dbReference type="InterPro" id="IPR042178">
    <property type="entry name" value="Serpin_sf_1"/>
</dbReference>
<dbReference type="SMART" id="SM00093">
    <property type="entry name" value="SERPIN"/>
    <property type="match status" value="2"/>
</dbReference>
<name>A0A443SLG9_9ACAR</name>
<feature type="transmembrane region" description="Helical" evidence="6">
    <location>
        <begin position="12"/>
        <end position="31"/>
    </location>
</feature>
<feature type="domain" description="Serpin" evidence="7">
    <location>
        <begin position="323"/>
        <end position="643"/>
    </location>
</feature>
<keyword evidence="6" id="KW-1133">Transmembrane helix</keyword>
<proteinExistence type="inferred from homology"/>
<dbReference type="InterPro" id="IPR000215">
    <property type="entry name" value="Serpin_fam"/>
</dbReference>
<evidence type="ECO:0000256" key="2">
    <source>
        <dbReference type="ARBA" id="ARBA00022690"/>
    </source>
</evidence>
<dbReference type="GO" id="GO:0004867">
    <property type="term" value="F:serine-type endopeptidase inhibitor activity"/>
    <property type="evidence" value="ECO:0007669"/>
    <property type="project" value="UniProtKB-KW"/>
</dbReference>
<evidence type="ECO:0000256" key="5">
    <source>
        <dbReference type="RuleBase" id="RU000411"/>
    </source>
</evidence>
<dbReference type="OrthoDB" id="47207at2759"/>
<keyword evidence="2" id="KW-0646">Protease inhibitor</keyword>
<protein>
    <recommendedName>
        <fullName evidence="7">Serpin domain-containing protein</fullName>
    </recommendedName>
</protein>
<organism evidence="8 9">
    <name type="scientific">Leptotrombidium deliense</name>
    <dbReference type="NCBI Taxonomy" id="299467"/>
    <lineage>
        <taxon>Eukaryota</taxon>
        <taxon>Metazoa</taxon>
        <taxon>Ecdysozoa</taxon>
        <taxon>Arthropoda</taxon>
        <taxon>Chelicerata</taxon>
        <taxon>Arachnida</taxon>
        <taxon>Acari</taxon>
        <taxon>Acariformes</taxon>
        <taxon>Trombidiformes</taxon>
        <taxon>Prostigmata</taxon>
        <taxon>Anystina</taxon>
        <taxon>Parasitengona</taxon>
        <taxon>Trombiculoidea</taxon>
        <taxon>Trombiculidae</taxon>
        <taxon>Leptotrombidium</taxon>
    </lineage>
</organism>
<dbReference type="Gene3D" id="3.30.497.10">
    <property type="entry name" value="Antithrombin, subunit I, domain 2"/>
    <property type="match status" value="2"/>
</dbReference>
<keyword evidence="3" id="KW-0722">Serine protease inhibitor</keyword>
<evidence type="ECO:0000256" key="4">
    <source>
        <dbReference type="ARBA" id="ARBA00023180"/>
    </source>
</evidence>
<dbReference type="VEuPathDB" id="VectorBase:LDEU003669"/>
<keyword evidence="9" id="KW-1185">Reference proteome</keyword>
<dbReference type="Gene3D" id="2.30.39.10">
    <property type="entry name" value="Alpha-1-antitrypsin, domain 1"/>
    <property type="match status" value="2"/>
</dbReference>
<dbReference type="Pfam" id="PF00079">
    <property type="entry name" value="Serpin"/>
    <property type="match status" value="2"/>
</dbReference>
<evidence type="ECO:0000256" key="3">
    <source>
        <dbReference type="ARBA" id="ARBA00022900"/>
    </source>
</evidence>
<reference evidence="8 9" key="1">
    <citation type="journal article" date="2018" name="Gigascience">
        <title>Genomes of trombidid mites reveal novel predicted allergens and laterally-transferred genes associated with secondary metabolism.</title>
        <authorList>
            <person name="Dong X."/>
            <person name="Chaisiri K."/>
            <person name="Xia D."/>
            <person name="Armstrong S.D."/>
            <person name="Fang Y."/>
            <person name="Donnelly M.J."/>
            <person name="Kadowaki T."/>
            <person name="McGarry J.W."/>
            <person name="Darby A.C."/>
            <person name="Makepeace B.L."/>
        </authorList>
    </citation>
    <scope>NUCLEOTIDE SEQUENCE [LARGE SCALE GENOMIC DNA]</scope>
    <source>
        <strain evidence="8">UoL-UT</strain>
    </source>
</reference>
<comment type="caution">
    <text evidence="8">The sequence shown here is derived from an EMBL/GenBank/DDBJ whole genome shotgun (WGS) entry which is preliminary data.</text>
</comment>
<dbReference type="Proteomes" id="UP000288716">
    <property type="component" value="Unassembled WGS sequence"/>
</dbReference>
<accession>A0A443SLG9</accession>
<dbReference type="InterPro" id="IPR023796">
    <property type="entry name" value="Serpin_dom"/>
</dbReference>
<keyword evidence="4" id="KW-0325">Glycoprotein</keyword>
<dbReference type="InterPro" id="IPR042185">
    <property type="entry name" value="Serpin_sf_2"/>
</dbReference>
<gene>
    <name evidence="8" type="ORF">B4U80_08801</name>
</gene>